<dbReference type="Proteomes" id="UP000587415">
    <property type="component" value="Unassembled WGS sequence"/>
</dbReference>
<proteinExistence type="predicted"/>
<dbReference type="RefSeq" id="WP_209282362.1">
    <property type="nucleotide sequence ID" value="NZ_JAATJM010000001.1"/>
</dbReference>
<dbReference type="EMBL" id="JAATJM010000001">
    <property type="protein sequence ID" value="NJC39802.1"/>
    <property type="molecule type" value="Genomic_DNA"/>
</dbReference>
<evidence type="ECO:0000256" key="6">
    <source>
        <dbReference type="ARBA" id="ARBA00048451"/>
    </source>
</evidence>
<name>A0A7X6BLY6_9CAUL</name>
<dbReference type="Pfam" id="PF00480">
    <property type="entry name" value="ROK"/>
    <property type="match status" value="1"/>
</dbReference>
<protein>
    <recommendedName>
        <fullName evidence="5">fructokinase</fullName>
        <ecNumber evidence="5">2.7.1.4</ecNumber>
    </recommendedName>
</protein>
<dbReference type="AlphaFoldDB" id="A0A7X6BLY6"/>
<sequence length="300" mass="30514">MTSTQALVAGVELGGTKVICTLATAPDDVRAEVSIRTTTPAETLGLVHDQLADWARNEPITAVGYASFGPIELNPASPDYGRIVNTTKPGWSGADVLATGRGLGLPLGFDTDVNGAALAEGRWGAARGLSTFAYITVGTGVGVGSIVNGRAVRGLGHSEAGHLRVPRVPGATFPGICSFHGDCVEGLVSGPAIEAAAGRPAEALAADDPVWDEVVHGLAMLVHNLALTLAPERVLIGGGVGMGQAHLLPRVRRSVVESLNAYGGSPAIASGIEQWIQHPELKDRAGPLGAVALAIDALGA</sequence>
<dbReference type="InterPro" id="IPR000600">
    <property type="entry name" value="ROK"/>
</dbReference>
<dbReference type="InterPro" id="IPR043129">
    <property type="entry name" value="ATPase_NBD"/>
</dbReference>
<evidence type="ECO:0000256" key="3">
    <source>
        <dbReference type="ARBA" id="ARBA00022833"/>
    </source>
</evidence>
<keyword evidence="8" id="KW-1185">Reference proteome</keyword>
<evidence type="ECO:0000256" key="2">
    <source>
        <dbReference type="ARBA" id="ARBA00022723"/>
    </source>
</evidence>
<dbReference type="InterPro" id="IPR051804">
    <property type="entry name" value="Carb_Metab_Reg_Kinase/Isom"/>
</dbReference>
<evidence type="ECO:0000313" key="8">
    <source>
        <dbReference type="Proteomes" id="UP000587415"/>
    </source>
</evidence>
<gene>
    <name evidence="7" type="ORF">GGQ87_000060</name>
</gene>
<dbReference type="CDD" id="cd24067">
    <property type="entry name" value="ASKHA_NBD_ROK_BsFRK-like"/>
    <property type="match status" value="1"/>
</dbReference>
<evidence type="ECO:0000313" key="7">
    <source>
        <dbReference type="EMBL" id="NJC39802.1"/>
    </source>
</evidence>
<dbReference type="PANTHER" id="PTHR42742:SF3">
    <property type="entry name" value="FRUCTOKINASE"/>
    <property type="match status" value="1"/>
</dbReference>
<dbReference type="EC" id="2.7.1.4" evidence="5"/>
<keyword evidence="7" id="KW-0808">Transferase</keyword>
<evidence type="ECO:0000256" key="5">
    <source>
        <dbReference type="ARBA" id="ARBA00038887"/>
    </source>
</evidence>
<comment type="catalytic activity">
    <reaction evidence="6">
        <text>D-fructose + ATP = D-fructose 6-phosphate + ADP + H(+)</text>
        <dbReference type="Rhea" id="RHEA:16125"/>
        <dbReference type="ChEBI" id="CHEBI:15378"/>
        <dbReference type="ChEBI" id="CHEBI:30616"/>
        <dbReference type="ChEBI" id="CHEBI:37721"/>
        <dbReference type="ChEBI" id="CHEBI:61527"/>
        <dbReference type="ChEBI" id="CHEBI:456216"/>
        <dbReference type="EC" id="2.7.1.4"/>
    </reaction>
</comment>
<evidence type="ECO:0000256" key="1">
    <source>
        <dbReference type="ARBA" id="ARBA00001946"/>
    </source>
</evidence>
<comment type="cofactor">
    <cofactor evidence="1">
        <name>Mg(2+)</name>
        <dbReference type="ChEBI" id="CHEBI:18420"/>
    </cofactor>
</comment>
<accession>A0A7X6BLY6</accession>
<keyword evidence="2" id="KW-0479">Metal-binding</keyword>
<keyword evidence="7" id="KW-0418">Kinase</keyword>
<reference evidence="7 8" key="1">
    <citation type="submission" date="2020-03" db="EMBL/GenBank/DDBJ databases">
        <title>Genomic Encyclopedia of Type Strains, Phase IV (KMG-IV): sequencing the most valuable type-strain genomes for metagenomic binning, comparative biology and taxonomic classification.</title>
        <authorList>
            <person name="Goeker M."/>
        </authorList>
    </citation>
    <scope>NUCLEOTIDE SEQUENCE [LARGE SCALE GENOMIC DNA]</scope>
    <source>
        <strain evidence="7 8">DSM 4736</strain>
    </source>
</reference>
<comment type="caution">
    <text evidence="7">The sequence shown here is derived from an EMBL/GenBank/DDBJ whole genome shotgun (WGS) entry which is preliminary data.</text>
</comment>
<organism evidence="7 8">
    <name type="scientific">Brevundimonas alba</name>
    <dbReference type="NCBI Taxonomy" id="74314"/>
    <lineage>
        <taxon>Bacteria</taxon>
        <taxon>Pseudomonadati</taxon>
        <taxon>Pseudomonadota</taxon>
        <taxon>Alphaproteobacteria</taxon>
        <taxon>Caulobacterales</taxon>
        <taxon>Caulobacteraceae</taxon>
        <taxon>Brevundimonas</taxon>
    </lineage>
</organism>
<dbReference type="SUPFAM" id="SSF53067">
    <property type="entry name" value="Actin-like ATPase domain"/>
    <property type="match status" value="1"/>
</dbReference>
<dbReference type="GO" id="GO:0046872">
    <property type="term" value="F:metal ion binding"/>
    <property type="evidence" value="ECO:0007669"/>
    <property type="project" value="UniProtKB-KW"/>
</dbReference>
<keyword evidence="3" id="KW-0862">Zinc</keyword>
<dbReference type="Gene3D" id="3.30.420.40">
    <property type="match status" value="2"/>
</dbReference>
<dbReference type="GO" id="GO:0008865">
    <property type="term" value="F:fructokinase activity"/>
    <property type="evidence" value="ECO:0007669"/>
    <property type="project" value="UniProtKB-EC"/>
</dbReference>
<keyword evidence="4" id="KW-0460">Magnesium</keyword>
<evidence type="ECO:0000256" key="4">
    <source>
        <dbReference type="ARBA" id="ARBA00022842"/>
    </source>
</evidence>
<dbReference type="PANTHER" id="PTHR42742">
    <property type="entry name" value="TRANSCRIPTIONAL REPRESSOR MPRA"/>
    <property type="match status" value="1"/>
</dbReference>